<evidence type="ECO:0000313" key="9">
    <source>
        <dbReference type="Proteomes" id="UP000248012"/>
    </source>
</evidence>
<dbReference type="Proteomes" id="UP000248012">
    <property type="component" value="Unassembled WGS sequence"/>
</dbReference>
<dbReference type="EMBL" id="QFVT01000002">
    <property type="protein sequence ID" value="PYC49287.1"/>
    <property type="molecule type" value="Genomic_DNA"/>
</dbReference>
<dbReference type="PANTHER" id="PTHR30558:SF3">
    <property type="entry name" value="BIOPOLYMER TRANSPORT PROTEIN EXBD-RELATED"/>
    <property type="match status" value="1"/>
</dbReference>
<keyword evidence="4 7" id="KW-0812">Transmembrane</keyword>
<dbReference type="InterPro" id="IPR003400">
    <property type="entry name" value="ExbD"/>
</dbReference>
<keyword evidence="9" id="KW-1185">Reference proteome</keyword>
<reference evidence="8 9" key="1">
    <citation type="submission" date="2018-05" db="EMBL/GenBank/DDBJ databases">
        <title>Oceanovita maritima gen. nov., sp. nov., a marine bacterium in the family Rhodobacteraceae isolated from surface seawater of Lundu port Xiamen, China.</title>
        <authorList>
            <person name="Hetharua B.H."/>
            <person name="Min D."/>
            <person name="Liao H."/>
            <person name="Tian Y."/>
        </authorList>
    </citation>
    <scope>NUCLEOTIDE SEQUENCE [LARGE SCALE GENOMIC DNA]</scope>
    <source>
        <strain evidence="8 9">FSX-11</strain>
    </source>
</reference>
<proteinExistence type="inferred from homology"/>
<accession>A0A2V4NRU2</accession>
<evidence type="ECO:0000256" key="7">
    <source>
        <dbReference type="RuleBase" id="RU003879"/>
    </source>
</evidence>
<dbReference type="GO" id="GO:0005886">
    <property type="term" value="C:plasma membrane"/>
    <property type="evidence" value="ECO:0007669"/>
    <property type="project" value="UniProtKB-SubCell"/>
</dbReference>
<comment type="subcellular location">
    <subcellularLocation>
        <location evidence="1">Cell membrane</location>
        <topology evidence="1">Single-pass membrane protein</topology>
    </subcellularLocation>
    <subcellularLocation>
        <location evidence="7">Cell membrane</location>
        <topology evidence="7">Single-pass type II membrane protein</topology>
    </subcellularLocation>
</comment>
<dbReference type="GO" id="GO:0022857">
    <property type="term" value="F:transmembrane transporter activity"/>
    <property type="evidence" value="ECO:0007669"/>
    <property type="project" value="InterPro"/>
</dbReference>
<keyword evidence="7" id="KW-0813">Transport</keyword>
<organism evidence="8 9">
    <name type="scientific">Litorivita pollutaquae</name>
    <dbReference type="NCBI Taxonomy" id="2200892"/>
    <lineage>
        <taxon>Bacteria</taxon>
        <taxon>Pseudomonadati</taxon>
        <taxon>Pseudomonadota</taxon>
        <taxon>Alphaproteobacteria</taxon>
        <taxon>Rhodobacterales</taxon>
        <taxon>Paracoccaceae</taxon>
        <taxon>Litorivita</taxon>
    </lineage>
</organism>
<comment type="similarity">
    <text evidence="2 7">Belongs to the ExbD/TolR family.</text>
</comment>
<dbReference type="Pfam" id="PF02472">
    <property type="entry name" value="ExbD"/>
    <property type="match status" value="1"/>
</dbReference>
<evidence type="ECO:0000256" key="1">
    <source>
        <dbReference type="ARBA" id="ARBA00004162"/>
    </source>
</evidence>
<dbReference type="OrthoDB" id="8479787at2"/>
<sequence length="111" mass="11469">MINVVFLLLIFFLMTSQIARPDPFEIAPPAAAQDSPADPVPALLLSAEGEMAFAETRGAAAIKAFIAAQQQGGPAPQLRADKQTPAATVARLLKTLAEAGLASVDLVVEGS</sequence>
<evidence type="ECO:0000256" key="4">
    <source>
        <dbReference type="ARBA" id="ARBA00022692"/>
    </source>
</evidence>
<gene>
    <name evidence="8" type="ORF">DI396_03395</name>
</gene>
<evidence type="ECO:0000256" key="5">
    <source>
        <dbReference type="ARBA" id="ARBA00022989"/>
    </source>
</evidence>
<evidence type="ECO:0000256" key="6">
    <source>
        <dbReference type="ARBA" id="ARBA00023136"/>
    </source>
</evidence>
<evidence type="ECO:0000256" key="3">
    <source>
        <dbReference type="ARBA" id="ARBA00022475"/>
    </source>
</evidence>
<dbReference type="AlphaFoldDB" id="A0A2V4NRU2"/>
<keyword evidence="5" id="KW-1133">Transmembrane helix</keyword>
<evidence type="ECO:0000256" key="2">
    <source>
        <dbReference type="ARBA" id="ARBA00005811"/>
    </source>
</evidence>
<dbReference type="GO" id="GO:0015031">
    <property type="term" value="P:protein transport"/>
    <property type="evidence" value="ECO:0007669"/>
    <property type="project" value="UniProtKB-KW"/>
</dbReference>
<evidence type="ECO:0000313" key="8">
    <source>
        <dbReference type="EMBL" id="PYC49287.1"/>
    </source>
</evidence>
<comment type="caution">
    <text evidence="8">The sequence shown here is derived from an EMBL/GenBank/DDBJ whole genome shotgun (WGS) entry which is preliminary data.</text>
</comment>
<keyword evidence="3" id="KW-1003">Cell membrane</keyword>
<keyword evidence="6" id="KW-0472">Membrane</keyword>
<dbReference type="PANTHER" id="PTHR30558">
    <property type="entry name" value="EXBD MEMBRANE COMPONENT OF PMF-DRIVEN MACROMOLECULE IMPORT SYSTEM"/>
    <property type="match status" value="1"/>
</dbReference>
<name>A0A2V4NRU2_9RHOB</name>
<protein>
    <submittedName>
        <fullName evidence="8">Biopolymer transporter ExbD</fullName>
    </submittedName>
</protein>
<keyword evidence="7" id="KW-0653">Protein transport</keyword>